<evidence type="ECO:0000313" key="2">
    <source>
        <dbReference type="Proteomes" id="UP000765509"/>
    </source>
</evidence>
<protein>
    <submittedName>
        <fullName evidence="1">Uncharacterized protein</fullName>
    </submittedName>
</protein>
<accession>A0A9Q3PSU4</accession>
<name>A0A9Q3PSU4_9BASI</name>
<keyword evidence="2" id="KW-1185">Reference proteome</keyword>
<proteinExistence type="predicted"/>
<dbReference type="Proteomes" id="UP000765509">
    <property type="component" value="Unassembled WGS sequence"/>
</dbReference>
<dbReference type="AlphaFoldDB" id="A0A9Q3PSU4"/>
<gene>
    <name evidence="1" type="ORF">O181_111626</name>
</gene>
<comment type="caution">
    <text evidence="1">The sequence shown here is derived from an EMBL/GenBank/DDBJ whole genome shotgun (WGS) entry which is preliminary data.</text>
</comment>
<reference evidence="1" key="1">
    <citation type="submission" date="2021-03" db="EMBL/GenBank/DDBJ databases">
        <title>Draft genome sequence of rust myrtle Austropuccinia psidii MF-1, a brazilian biotype.</title>
        <authorList>
            <person name="Quecine M.C."/>
            <person name="Pachon D.M.R."/>
            <person name="Bonatelli M.L."/>
            <person name="Correr F.H."/>
            <person name="Franceschini L.M."/>
            <person name="Leite T.F."/>
            <person name="Margarido G.R.A."/>
            <person name="Almeida C.A."/>
            <person name="Ferrarezi J.A."/>
            <person name="Labate C.A."/>
        </authorList>
    </citation>
    <scope>NUCLEOTIDE SEQUENCE</scope>
    <source>
        <strain evidence="1">MF-1</strain>
    </source>
</reference>
<organism evidence="1 2">
    <name type="scientific">Austropuccinia psidii MF-1</name>
    <dbReference type="NCBI Taxonomy" id="1389203"/>
    <lineage>
        <taxon>Eukaryota</taxon>
        <taxon>Fungi</taxon>
        <taxon>Dikarya</taxon>
        <taxon>Basidiomycota</taxon>
        <taxon>Pucciniomycotina</taxon>
        <taxon>Pucciniomycetes</taxon>
        <taxon>Pucciniales</taxon>
        <taxon>Sphaerophragmiaceae</taxon>
        <taxon>Austropuccinia</taxon>
    </lineage>
</organism>
<dbReference type="EMBL" id="AVOT02089078">
    <property type="protein sequence ID" value="MBW0571911.1"/>
    <property type="molecule type" value="Genomic_DNA"/>
</dbReference>
<sequence>MKARAKANPIGTNLTHKGTGSQIGAFSFGQCIQHGQHSDGIHSQGDGEDKHNFSKKIIDQINFAQSHIEVALRKFDGKINKITSDISELKRNDKGYNEWYQFGNARIDSIVYTCNRIDSTCQVQNDEMEDHSIFKINDQLKVLKDHFLEIVENTNQFAAHLAKSDSERKKLKNEIIANVEQIHKNYVPHMPRRSTPLTEEKLSVKGSLTPFLGENVICAKDIPKLEE</sequence>
<evidence type="ECO:0000313" key="1">
    <source>
        <dbReference type="EMBL" id="MBW0571911.1"/>
    </source>
</evidence>